<dbReference type="RefSeq" id="WP_104435911.1">
    <property type="nucleotide sequence ID" value="NZ_PTJD01000027.1"/>
</dbReference>
<dbReference type="EMBL" id="PTJD01000027">
    <property type="protein sequence ID" value="PPK90181.1"/>
    <property type="molecule type" value="Genomic_DNA"/>
</dbReference>
<dbReference type="Proteomes" id="UP000239485">
    <property type="component" value="Unassembled WGS sequence"/>
</dbReference>
<evidence type="ECO:0000313" key="2">
    <source>
        <dbReference type="Proteomes" id="UP000239485"/>
    </source>
</evidence>
<name>A0A2S6IBX8_9ACTN</name>
<evidence type="ECO:0000313" key="1">
    <source>
        <dbReference type="EMBL" id="PPK90181.1"/>
    </source>
</evidence>
<reference evidence="1 2" key="1">
    <citation type="submission" date="2018-02" db="EMBL/GenBank/DDBJ databases">
        <title>Genomic Encyclopedia of Archaeal and Bacterial Type Strains, Phase II (KMG-II): from individual species to whole genera.</title>
        <authorList>
            <person name="Goeker M."/>
        </authorList>
    </citation>
    <scope>NUCLEOTIDE SEQUENCE [LARGE SCALE GENOMIC DNA]</scope>
    <source>
        <strain evidence="1 2">DSM 22857</strain>
    </source>
</reference>
<keyword evidence="2" id="KW-1185">Reference proteome</keyword>
<gene>
    <name evidence="1" type="ORF">CLV92_1271</name>
</gene>
<dbReference type="AlphaFoldDB" id="A0A2S6IBX8"/>
<accession>A0A2S6IBX8</accession>
<sequence>MRRLQDVITGLVRAVFPPHEEPTWTKLATLAGQELFDTVLASCPPQWRHCVNPDEDLAPEERFMPMEQMLQLASVSRQRRDGQSGEKGEEWCLSLLDEWGVLVDLRLEEDEEDPVVTHLLAHPGVVDAYHQDTEAYYWITHIPMTTARAGALALSAVHAAHRHALHRAGLGPAD</sequence>
<proteinExistence type="predicted"/>
<organism evidence="1 2">
    <name type="scientific">Kineococcus xinjiangensis</name>
    <dbReference type="NCBI Taxonomy" id="512762"/>
    <lineage>
        <taxon>Bacteria</taxon>
        <taxon>Bacillati</taxon>
        <taxon>Actinomycetota</taxon>
        <taxon>Actinomycetes</taxon>
        <taxon>Kineosporiales</taxon>
        <taxon>Kineosporiaceae</taxon>
        <taxon>Kineococcus</taxon>
    </lineage>
</organism>
<comment type="caution">
    <text evidence="1">The sequence shown here is derived from an EMBL/GenBank/DDBJ whole genome shotgun (WGS) entry which is preliminary data.</text>
</comment>
<protein>
    <submittedName>
        <fullName evidence="1">Uncharacterized protein</fullName>
    </submittedName>
</protein>